<reference evidence="1 2" key="1">
    <citation type="submission" date="2013-06" db="EMBL/GenBank/DDBJ databases">
        <authorList>
            <person name="Weinstock G."/>
            <person name="Sodergren E."/>
            <person name="Lobos E.A."/>
            <person name="Fulton L."/>
            <person name="Fulton R."/>
            <person name="Courtney L."/>
            <person name="Fronick C."/>
            <person name="O'Laughlin M."/>
            <person name="Godfrey J."/>
            <person name="Wilson R.M."/>
            <person name="Miner T."/>
            <person name="Farmer C."/>
            <person name="Delehaunty K."/>
            <person name="Cordes M."/>
            <person name="Minx P."/>
            <person name="Tomlinson C."/>
            <person name="Chen J."/>
            <person name="Wollam A."/>
            <person name="Pepin K.H."/>
            <person name="Bhonagiri V."/>
            <person name="Zhang X."/>
            <person name="Warren W."/>
            <person name="Mitreva M."/>
            <person name="Mardis E.R."/>
            <person name="Wilson R.K."/>
        </authorList>
    </citation>
    <scope>NUCLEOTIDE SEQUENCE [LARGE SCALE GENOMIC DNA]</scope>
    <source>
        <strain evidence="1 2">F0570</strain>
    </source>
</reference>
<name>A0A0E2LSH6_PORGN</name>
<proteinExistence type="predicted"/>
<evidence type="ECO:0000313" key="1">
    <source>
        <dbReference type="EMBL" id="ERJ68094.1"/>
    </source>
</evidence>
<dbReference type="HOGENOM" id="CLU_3255610_0_0_10"/>
<dbReference type="Proteomes" id="UP000016630">
    <property type="component" value="Unassembled WGS sequence"/>
</dbReference>
<organism evidence="1 2">
    <name type="scientific">Porphyromonas gingivalis F0570</name>
    <dbReference type="NCBI Taxonomy" id="1227271"/>
    <lineage>
        <taxon>Bacteria</taxon>
        <taxon>Pseudomonadati</taxon>
        <taxon>Bacteroidota</taxon>
        <taxon>Bacteroidia</taxon>
        <taxon>Bacteroidales</taxon>
        <taxon>Porphyromonadaceae</taxon>
        <taxon>Porphyromonas</taxon>
    </lineage>
</organism>
<dbReference type="AlphaFoldDB" id="A0A0E2LSH6"/>
<evidence type="ECO:0000313" key="2">
    <source>
        <dbReference type="Proteomes" id="UP000016630"/>
    </source>
</evidence>
<dbReference type="EMBL" id="AWUW01000034">
    <property type="protein sequence ID" value="ERJ68094.1"/>
    <property type="molecule type" value="Genomic_DNA"/>
</dbReference>
<sequence length="42" mass="4799">MKRGLCEEERLLFAQPFSFDFIPCGGMDVGMNANDYLCLTKH</sequence>
<protein>
    <submittedName>
        <fullName evidence="1">Uncharacterized protein</fullName>
    </submittedName>
</protein>
<comment type="caution">
    <text evidence="1">The sequence shown here is derived from an EMBL/GenBank/DDBJ whole genome shotgun (WGS) entry which is preliminary data.</text>
</comment>
<accession>A0A0E2LSH6</accession>
<gene>
    <name evidence="1" type="ORF">HMPREF1555_00576</name>
</gene>